<dbReference type="Proteomes" id="UP000036681">
    <property type="component" value="Unplaced"/>
</dbReference>
<keyword evidence="1" id="KW-0472">Membrane</keyword>
<organism evidence="2 3">
    <name type="scientific">Ascaris lumbricoides</name>
    <name type="common">Giant roundworm</name>
    <dbReference type="NCBI Taxonomy" id="6252"/>
    <lineage>
        <taxon>Eukaryota</taxon>
        <taxon>Metazoa</taxon>
        <taxon>Ecdysozoa</taxon>
        <taxon>Nematoda</taxon>
        <taxon>Chromadorea</taxon>
        <taxon>Rhabditida</taxon>
        <taxon>Spirurina</taxon>
        <taxon>Ascaridomorpha</taxon>
        <taxon>Ascaridoidea</taxon>
        <taxon>Ascarididae</taxon>
        <taxon>Ascaris</taxon>
    </lineage>
</organism>
<feature type="transmembrane region" description="Helical" evidence="1">
    <location>
        <begin position="95"/>
        <end position="113"/>
    </location>
</feature>
<proteinExistence type="predicted"/>
<evidence type="ECO:0000256" key="1">
    <source>
        <dbReference type="SAM" id="Phobius"/>
    </source>
</evidence>
<evidence type="ECO:0000313" key="2">
    <source>
        <dbReference type="Proteomes" id="UP000036681"/>
    </source>
</evidence>
<keyword evidence="2" id="KW-1185">Reference proteome</keyword>
<name>A0A0M3I1Q1_ASCLU</name>
<evidence type="ECO:0000313" key="3">
    <source>
        <dbReference type="WBParaSite" id="ALUE_0001025401-mRNA-1"/>
    </source>
</evidence>
<feature type="transmembrane region" description="Helical" evidence="1">
    <location>
        <begin position="57"/>
        <end position="75"/>
    </location>
</feature>
<reference evidence="3" key="1">
    <citation type="submission" date="2017-02" db="UniProtKB">
        <authorList>
            <consortium name="WormBaseParasite"/>
        </authorList>
    </citation>
    <scope>IDENTIFICATION</scope>
</reference>
<sequence length="115" mass="12786">MLQVVAINELLDVHHKRTQSTAATLFSVSVDSIETRKRCLLASDQDCTQSDRLVGRLVAWLAGWLVGWLVGGWVGGSLRRGESTVTNRSFISTHYALYECTMIKVFVLVRCVIAC</sequence>
<dbReference type="AlphaFoldDB" id="A0A0M3I1Q1"/>
<keyword evidence="1" id="KW-1133">Transmembrane helix</keyword>
<accession>A0A0M3I1Q1</accession>
<dbReference type="WBParaSite" id="ALUE_0001025401-mRNA-1">
    <property type="protein sequence ID" value="ALUE_0001025401-mRNA-1"/>
    <property type="gene ID" value="ALUE_0001025401"/>
</dbReference>
<protein>
    <submittedName>
        <fullName evidence="3">HTH_Tnp_ISL3 domain-containing protein</fullName>
    </submittedName>
</protein>
<keyword evidence="1" id="KW-0812">Transmembrane</keyword>